<dbReference type="InterPro" id="IPR050250">
    <property type="entry name" value="Macrolide_Exporter_MacB"/>
</dbReference>
<keyword evidence="11" id="KW-1185">Reference proteome</keyword>
<dbReference type="Pfam" id="PF02687">
    <property type="entry name" value="FtsX"/>
    <property type="match status" value="1"/>
</dbReference>
<sequence length="403" mass="42592">MLGETIKLAVRAIWRNALRSFLTVLGVVIGVAAVIAMVTVGQGSSAQVTQDVEKLGTNVLIVRPGQNAMGPRSSSTSARPFDLRDVARLIREVPAVETASAAEQSQMSVVAGNLNHRATVVGAGNAYLDATDWEVALGRRFLGGEEQGGRAVCLLGETVRQELFGNTDPVGDKIRMKSISCEVIGVLEAKGASSFGSDQDDIVMMPVRAFHRRIAGSSNVNLIYVAVRDGVSTDLASSEIEAVLREMRRIGTGEEDDFTVMDMKQLASMLTGITDVLTGLLAAVAAVSLLVGGIGIMNIMLVSVTERTHEIGIRLAVGAQARQVLQQFLVEAIVLSLMGGLMGIALGLGLAALAAQVMAIPFTPDPWVVLGAFAFSALVGVVFGYFPARRAARLDPIEALRHQ</sequence>
<dbReference type="EMBL" id="SMUV01000072">
    <property type="protein sequence ID" value="TDK43166.1"/>
    <property type="molecule type" value="Genomic_DNA"/>
</dbReference>
<feature type="domain" description="ABC3 transporter permease C-terminal" evidence="8">
    <location>
        <begin position="283"/>
        <end position="396"/>
    </location>
</feature>
<feature type="domain" description="MacB-like periplasmic core" evidence="9">
    <location>
        <begin position="20"/>
        <end position="242"/>
    </location>
</feature>
<feature type="transmembrane region" description="Helical" evidence="7">
    <location>
        <begin position="276"/>
        <end position="304"/>
    </location>
</feature>
<accession>A0A4R5UVS9</accession>
<dbReference type="AlphaFoldDB" id="A0A4R5UVS9"/>
<dbReference type="PANTHER" id="PTHR30572">
    <property type="entry name" value="MEMBRANE COMPONENT OF TRANSPORTER-RELATED"/>
    <property type="match status" value="1"/>
</dbReference>
<dbReference type="OrthoDB" id="9802264at2"/>
<protein>
    <submittedName>
        <fullName evidence="10">FtsX-like permease family protein</fullName>
    </submittedName>
</protein>
<dbReference type="Pfam" id="PF12704">
    <property type="entry name" value="MacB_PCD"/>
    <property type="match status" value="1"/>
</dbReference>
<proteinExistence type="inferred from homology"/>
<organism evidence="10 11">
    <name type="scientific">Antarcticimicrobium luteum</name>
    <dbReference type="NCBI Taxonomy" id="2547397"/>
    <lineage>
        <taxon>Bacteria</taxon>
        <taxon>Pseudomonadati</taxon>
        <taxon>Pseudomonadota</taxon>
        <taxon>Alphaproteobacteria</taxon>
        <taxon>Rhodobacterales</taxon>
        <taxon>Paracoccaceae</taxon>
        <taxon>Antarcticimicrobium</taxon>
    </lineage>
</organism>
<comment type="similarity">
    <text evidence="6">Belongs to the ABC-4 integral membrane protein family.</text>
</comment>
<evidence type="ECO:0000313" key="10">
    <source>
        <dbReference type="EMBL" id="TDK43166.1"/>
    </source>
</evidence>
<dbReference type="GO" id="GO:0022857">
    <property type="term" value="F:transmembrane transporter activity"/>
    <property type="evidence" value="ECO:0007669"/>
    <property type="project" value="TreeGrafter"/>
</dbReference>
<evidence type="ECO:0000256" key="3">
    <source>
        <dbReference type="ARBA" id="ARBA00022692"/>
    </source>
</evidence>
<dbReference type="GO" id="GO:0005886">
    <property type="term" value="C:plasma membrane"/>
    <property type="evidence" value="ECO:0007669"/>
    <property type="project" value="UniProtKB-SubCell"/>
</dbReference>
<comment type="subcellular location">
    <subcellularLocation>
        <location evidence="1">Cell membrane</location>
        <topology evidence="1">Multi-pass membrane protein</topology>
    </subcellularLocation>
</comment>
<gene>
    <name evidence="10" type="ORF">E1832_18105</name>
</gene>
<comment type="caution">
    <text evidence="10">The sequence shown here is derived from an EMBL/GenBank/DDBJ whole genome shotgun (WGS) entry which is preliminary data.</text>
</comment>
<reference evidence="10 11" key="1">
    <citation type="submission" date="2019-03" db="EMBL/GenBank/DDBJ databases">
        <title>Ruegeria lutea sp. nov., a novel strain, isolated from marine sediment, the Masan Bay, South Korea.</title>
        <authorList>
            <person name="Kim J."/>
            <person name="Kim D.-Y."/>
            <person name="Lee S.-S."/>
        </authorList>
    </citation>
    <scope>NUCLEOTIDE SEQUENCE [LARGE SCALE GENOMIC DNA]</scope>
    <source>
        <strain evidence="10 11">318-1</strain>
    </source>
</reference>
<evidence type="ECO:0000313" key="11">
    <source>
        <dbReference type="Proteomes" id="UP000295301"/>
    </source>
</evidence>
<keyword evidence="2" id="KW-1003">Cell membrane</keyword>
<keyword evidence="5 7" id="KW-0472">Membrane</keyword>
<feature type="transmembrane region" description="Helical" evidence="7">
    <location>
        <begin position="367"/>
        <end position="386"/>
    </location>
</feature>
<dbReference type="RefSeq" id="WP_133361173.1">
    <property type="nucleotide sequence ID" value="NZ_SMUV01000072.1"/>
</dbReference>
<evidence type="ECO:0000256" key="1">
    <source>
        <dbReference type="ARBA" id="ARBA00004651"/>
    </source>
</evidence>
<name>A0A4R5UVS9_9RHOB</name>
<feature type="transmembrane region" description="Helical" evidence="7">
    <location>
        <begin position="21"/>
        <end position="40"/>
    </location>
</feature>
<evidence type="ECO:0000259" key="8">
    <source>
        <dbReference type="Pfam" id="PF02687"/>
    </source>
</evidence>
<dbReference type="Proteomes" id="UP000295301">
    <property type="component" value="Unassembled WGS sequence"/>
</dbReference>
<dbReference type="InterPro" id="IPR003838">
    <property type="entry name" value="ABC3_permease_C"/>
</dbReference>
<evidence type="ECO:0000256" key="7">
    <source>
        <dbReference type="SAM" id="Phobius"/>
    </source>
</evidence>
<keyword evidence="3 7" id="KW-0812">Transmembrane</keyword>
<evidence type="ECO:0000256" key="6">
    <source>
        <dbReference type="ARBA" id="ARBA00038076"/>
    </source>
</evidence>
<feature type="transmembrane region" description="Helical" evidence="7">
    <location>
        <begin position="332"/>
        <end position="355"/>
    </location>
</feature>
<keyword evidence="4 7" id="KW-1133">Transmembrane helix</keyword>
<evidence type="ECO:0000256" key="2">
    <source>
        <dbReference type="ARBA" id="ARBA00022475"/>
    </source>
</evidence>
<dbReference type="PANTHER" id="PTHR30572:SF4">
    <property type="entry name" value="ABC TRANSPORTER PERMEASE YTRF"/>
    <property type="match status" value="1"/>
</dbReference>
<evidence type="ECO:0000259" key="9">
    <source>
        <dbReference type="Pfam" id="PF12704"/>
    </source>
</evidence>
<evidence type="ECO:0000256" key="5">
    <source>
        <dbReference type="ARBA" id="ARBA00023136"/>
    </source>
</evidence>
<dbReference type="InterPro" id="IPR025857">
    <property type="entry name" value="MacB_PCD"/>
</dbReference>
<evidence type="ECO:0000256" key="4">
    <source>
        <dbReference type="ARBA" id="ARBA00022989"/>
    </source>
</evidence>